<dbReference type="Pfam" id="PF09763">
    <property type="entry name" value="Sec3_CC"/>
    <property type="match status" value="1"/>
</dbReference>
<dbReference type="InterPro" id="IPR036291">
    <property type="entry name" value="NAD(P)-bd_dom_sf"/>
</dbReference>
<proteinExistence type="predicted"/>
<feature type="compositionally biased region" description="Polar residues" evidence="7">
    <location>
        <begin position="550"/>
        <end position="573"/>
    </location>
</feature>
<evidence type="ECO:0000256" key="6">
    <source>
        <dbReference type="ARBA" id="ARBA00047561"/>
    </source>
</evidence>
<dbReference type="InterPro" id="IPR028162">
    <property type="entry name" value="Met8_C"/>
</dbReference>
<feature type="region of interest" description="Disordered" evidence="7">
    <location>
        <begin position="168"/>
        <end position="254"/>
    </location>
</feature>
<dbReference type="Gene3D" id="2.30.29.90">
    <property type="match status" value="1"/>
</dbReference>
<keyword evidence="3" id="KW-0560">Oxidoreductase</keyword>
<dbReference type="EMBL" id="LN483124">
    <property type="protein sequence ID" value="CED82489.1"/>
    <property type="molecule type" value="Genomic_DNA"/>
</dbReference>
<dbReference type="GO" id="GO:0006887">
    <property type="term" value="P:exocytosis"/>
    <property type="evidence" value="ECO:0007669"/>
    <property type="project" value="InterPro"/>
</dbReference>
<dbReference type="Gene3D" id="3.30.160.110">
    <property type="entry name" value="Siroheme synthase, domain 2"/>
    <property type="match status" value="1"/>
</dbReference>
<dbReference type="InterPro" id="IPR028161">
    <property type="entry name" value="Met8-like"/>
</dbReference>
<dbReference type="UniPathway" id="UPA00262">
    <property type="reaction ID" value="UER00222"/>
</dbReference>
<sequence length="961" mass="104975">MSRPQPIPHDSRPSTKTDIIASLFSSHASSSTSTTSGLSGDNLNETYVSHVKIFETDEGGVKSRYLILSTSTQSEKCFIHKAKRNSNGTFSKGKTWGLESLRTIEVVDPLHFSLTMSKTYRYATEREAEQAAFIEASIKIFRQYMNGRMPRLIGIDLKMLKEGEQEPASINVPFPSSANHPVRPTPSRSTSSSSSQLPHRTSTSSQPSVREDLARQPSGLGREIILSPSDDIESANTDSSRARQIRKKPGEGTTLRADSAQFELAVLSHQADQLSSSSHFASRPDHPASTHLPTSAETTNLSPVPVTQIPASVKSSSVPPVETFVAPPIISLSQPQVSPASVITSNGSSVLEPNYPPSLLRPPQTSLRPASPAALSVSTNMASIPNGSARAKPPQPFKLKTETSFSRALLLSNDPLTPLTGGGLIGEQEEENDEEEDVILANVEELLDGWEWESAGERADSGRIGRDGKGEMEKRLGAELQALEEASIHSLLEADDGVSKVMEAIDQVILHLDQTDGRILGYKIQLNAVAEDISYIETQSKATLQRLYAPQTSSPPRTYQSLPTSQSYRPSTESTERPYRPSQDSMPEVTAHTSTNTSKQDDWQPPAIPTMAVMGQPKEWGDPSRYDGFDLNPSSGGQTSLTARHTSHIRILKLLYPTDLSMSDSKTEIPPIVPGTSFMLAWRLNGRRVLLVGGGVVATGRLYYLLEAGAKVTLIAPREGLTDEVKHRVDVEGLVDCYLEREWAEEDEQEEFLTGFDMILTAIDDNPLSTRICSLSRKLRIPVNVADVPPQCDFYFGSQIRKGPLQIMVSTSGRGPRLAAAIRQRIELSLPDNIENAILKTGQLRAELRKIAPGVGGPLGARRMSWMIDVCDTWSLDELAEMDEPMMRAVLGGWESGEIRAWEDVAYGDSTWGKLRAKSWKTGKRLTSWLGGTLPVLGGITVGVVEIQSTYLGSTILMRVV</sequence>
<dbReference type="GO" id="GO:0043115">
    <property type="term" value="F:precorrin-2 dehydrogenase activity"/>
    <property type="evidence" value="ECO:0007669"/>
    <property type="project" value="UniProtKB-EC"/>
</dbReference>
<evidence type="ECO:0000256" key="7">
    <source>
        <dbReference type="SAM" id="MobiDB-lite"/>
    </source>
</evidence>
<dbReference type="SUPFAM" id="SSF75615">
    <property type="entry name" value="Siroheme synthase middle domains-like"/>
    <property type="match status" value="1"/>
</dbReference>
<dbReference type="Pfam" id="PF14824">
    <property type="entry name" value="Sirohm_synth_M"/>
    <property type="match status" value="1"/>
</dbReference>
<dbReference type="PANTHER" id="PTHR35330:SF1">
    <property type="entry name" value="SIROHEME BIOSYNTHESIS PROTEIN MET8"/>
    <property type="match status" value="1"/>
</dbReference>
<dbReference type="InterPro" id="IPR028258">
    <property type="entry name" value="Sec3-PIP2_bind"/>
</dbReference>
<dbReference type="EC" id="1.3.1.76" evidence="2"/>
<dbReference type="Pfam" id="PF13241">
    <property type="entry name" value="NAD_binding_7"/>
    <property type="match status" value="1"/>
</dbReference>
<name>A0A0F7SP36_PHARH</name>
<dbReference type="InterPro" id="IPR028281">
    <property type="entry name" value="Sirohaem_synthase_central"/>
</dbReference>
<feature type="compositionally biased region" description="Low complexity" evidence="7">
    <location>
        <begin position="185"/>
        <end position="205"/>
    </location>
</feature>
<evidence type="ECO:0000259" key="8">
    <source>
        <dbReference type="SMART" id="SM01313"/>
    </source>
</evidence>
<evidence type="ECO:0000313" key="9">
    <source>
        <dbReference type="EMBL" id="CED82489.1"/>
    </source>
</evidence>
<organism evidence="9">
    <name type="scientific">Phaffia rhodozyma</name>
    <name type="common">Yeast</name>
    <name type="synonym">Xanthophyllomyces dendrorhous</name>
    <dbReference type="NCBI Taxonomy" id="264483"/>
    <lineage>
        <taxon>Eukaryota</taxon>
        <taxon>Fungi</taxon>
        <taxon>Dikarya</taxon>
        <taxon>Basidiomycota</taxon>
        <taxon>Agaricomycotina</taxon>
        <taxon>Tremellomycetes</taxon>
        <taxon>Cystofilobasidiales</taxon>
        <taxon>Mrakiaceae</taxon>
        <taxon>Phaffia</taxon>
    </lineage>
</organism>
<feature type="region of interest" description="Disordered" evidence="7">
    <location>
        <begin position="548"/>
        <end position="619"/>
    </location>
</feature>
<comment type="pathway">
    <text evidence="1">Porphyrin-containing compound metabolism; siroheme biosynthesis; sirohydrochlorin from precorrin-2: step 1/1.</text>
</comment>
<keyword evidence="4" id="KW-0520">NAD</keyword>
<feature type="region of interest" description="Disordered" evidence="7">
    <location>
        <begin position="275"/>
        <end position="302"/>
    </location>
</feature>
<feature type="compositionally biased region" description="Polar residues" evidence="7">
    <location>
        <begin position="291"/>
        <end position="302"/>
    </location>
</feature>
<evidence type="ECO:0000256" key="1">
    <source>
        <dbReference type="ARBA" id="ARBA00005010"/>
    </source>
</evidence>
<evidence type="ECO:0000256" key="5">
    <source>
        <dbReference type="ARBA" id="ARBA00023244"/>
    </source>
</evidence>
<evidence type="ECO:0000256" key="3">
    <source>
        <dbReference type="ARBA" id="ARBA00023002"/>
    </source>
</evidence>
<accession>A0A0F7SP36</accession>
<dbReference type="SMART" id="SM01313">
    <property type="entry name" value="Sec3-PIP2_bind"/>
    <property type="match status" value="1"/>
</dbReference>
<dbReference type="AlphaFoldDB" id="A0A0F7SP36"/>
<dbReference type="GO" id="GO:0019354">
    <property type="term" value="P:siroheme biosynthetic process"/>
    <property type="evidence" value="ECO:0007669"/>
    <property type="project" value="UniProtKB-UniPathway"/>
</dbReference>
<evidence type="ECO:0000256" key="4">
    <source>
        <dbReference type="ARBA" id="ARBA00023027"/>
    </source>
</evidence>
<dbReference type="Pfam" id="PF14823">
    <property type="entry name" value="Sirohm_synth_C"/>
    <property type="match status" value="1"/>
</dbReference>
<dbReference type="InterPro" id="IPR019160">
    <property type="entry name" value="Sec3_CC"/>
</dbReference>
<dbReference type="GO" id="GO:0004325">
    <property type="term" value="F:ferrochelatase activity"/>
    <property type="evidence" value="ECO:0007669"/>
    <property type="project" value="InterPro"/>
</dbReference>
<dbReference type="GO" id="GO:0000145">
    <property type="term" value="C:exocyst"/>
    <property type="evidence" value="ECO:0007669"/>
    <property type="project" value="InterPro"/>
</dbReference>
<dbReference type="Pfam" id="PF15277">
    <property type="entry name" value="Sec3-PIP2_bind"/>
    <property type="match status" value="1"/>
</dbReference>
<feature type="domain" description="Exocyst complex component Sec3 PIP2-binding N-terminal" evidence="8">
    <location>
        <begin position="59"/>
        <end position="144"/>
    </location>
</feature>
<keyword evidence="5" id="KW-0627">Porphyrin biosynthesis</keyword>
<protein>
    <recommendedName>
        <fullName evidence="2">precorrin-2 dehydrogenase</fullName>
        <ecNumber evidence="2">1.3.1.76</ecNumber>
    </recommendedName>
</protein>
<dbReference type="InterPro" id="IPR006367">
    <property type="entry name" value="Sirohaem_synthase_N"/>
</dbReference>
<dbReference type="PANTHER" id="PTHR35330">
    <property type="entry name" value="SIROHEME BIOSYNTHESIS PROTEIN MET8"/>
    <property type="match status" value="1"/>
</dbReference>
<dbReference type="Gene3D" id="1.10.3280.10">
    <property type="entry name" value="Siroheme synthase, domain 3"/>
    <property type="match status" value="1"/>
</dbReference>
<dbReference type="Gene3D" id="3.40.50.720">
    <property type="entry name" value="NAD(P)-binding Rossmann-like Domain"/>
    <property type="match status" value="2"/>
</dbReference>
<comment type="catalytic activity">
    <reaction evidence="6">
        <text>precorrin-2 + NAD(+) = sirohydrochlorin + NADH + 2 H(+)</text>
        <dbReference type="Rhea" id="RHEA:15613"/>
        <dbReference type="ChEBI" id="CHEBI:15378"/>
        <dbReference type="ChEBI" id="CHEBI:57540"/>
        <dbReference type="ChEBI" id="CHEBI:57945"/>
        <dbReference type="ChEBI" id="CHEBI:58351"/>
        <dbReference type="ChEBI" id="CHEBI:58827"/>
        <dbReference type="EC" id="1.3.1.76"/>
    </reaction>
</comment>
<reference evidence="9" key="1">
    <citation type="submission" date="2014-08" db="EMBL/GenBank/DDBJ databases">
        <authorList>
            <person name="Sharma Rahul"/>
            <person name="Thines Marco"/>
        </authorList>
    </citation>
    <scope>NUCLEOTIDE SEQUENCE</scope>
</reference>
<dbReference type="SUPFAM" id="SSF51735">
    <property type="entry name" value="NAD(P)-binding Rossmann-fold domains"/>
    <property type="match status" value="1"/>
</dbReference>
<evidence type="ECO:0000256" key="2">
    <source>
        <dbReference type="ARBA" id="ARBA00012400"/>
    </source>
</evidence>
<dbReference type="NCBIfam" id="TIGR01470">
    <property type="entry name" value="cysG_Nterm"/>
    <property type="match status" value="1"/>
</dbReference>